<dbReference type="Pfam" id="PF13561">
    <property type="entry name" value="adh_short_C2"/>
    <property type="match status" value="1"/>
</dbReference>
<dbReference type="FunFam" id="3.40.50.720:FF:000084">
    <property type="entry name" value="Short-chain dehydrogenase reductase"/>
    <property type="match status" value="1"/>
</dbReference>
<proteinExistence type="inferred from homology"/>
<reference evidence="3 4" key="1">
    <citation type="submission" date="2019-12" db="EMBL/GenBank/DDBJ databases">
        <authorList>
            <person name="Floudas D."/>
            <person name="Bentzer J."/>
            <person name="Ahren D."/>
            <person name="Johansson T."/>
            <person name="Persson P."/>
            <person name="Tunlid A."/>
        </authorList>
    </citation>
    <scope>NUCLEOTIDE SEQUENCE [LARGE SCALE GENOMIC DNA]</scope>
    <source>
        <strain evidence="3 4">CBS 102.39</strain>
    </source>
</reference>
<dbReference type="PRINTS" id="PR00081">
    <property type="entry name" value="GDHRDH"/>
</dbReference>
<dbReference type="OrthoDB" id="4131217at2759"/>
<evidence type="ECO:0000313" key="4">
    <source>
        <dbReference type="Proteomes" id="UP000521872"/>
    </source>
</evidence>
<keyword evidence="2" id="KW-0560">Oxidoreductase</keyword>
<dbReference type="InterPro" id="IPR036291">
    <property type="entry name" value="NAD(P)-bd_dom_sf"/>
</dbReference>
<protein>
    <recommendedName>
        <fullName evidence="5">NAD(P)-binding protein</fullName>
    </recommendedName>
</protein>
<dbReference type="CDD" id="cd05233">
    <property type="entry name" value="SDR_c"/>
    <property type="match status" value="1"/>
</dbReference>
<evidence type="ECO:0008006" key="5">
    <source>
        <dbReference type="Google" id="ProtNLM"/>
    </source>
</evidence>
<comment type="caution">
    <text evidence="3">The sequence shown here is derived from an EMBL/GenBank/DDBJ whole genome shotgun (WGS) entry which is preliminary data.</text>
</comment>
<dbReference type="Proteomes" id="UP000521872">
    <property type="component" value="Unassembled WGS sequence"/>
</dbReference>
<dbReference type="PANTHER" id="PTHR43180:SF66">
    <property type="entry name" value="SHORT-CHAIN DEHYDROGENASE_REDUCTASE FAMILY PROTEIN"/>
    <property type="match status" value="1"/>
</dbReference>
<evidence type="ECO:0000313" key="3">
    <source>
        <dbReference type="EMBL" id="KAF4621310.1"/>
    </source>
</evidence>
<keyword evidence="4" id="KW-1185">Reference proteome</keyword>
<organism evidence="3 4">
    <name type="scientific">Agrocybe pediades</name>
    <dbReference type="NCBI Taxonomy" id="84607"/>
    <lineage>
        <taxon>Eukaryota</taxon>
        <taxon>Fungi</taxon>
        <taxon>Dikarya</taxon>
        <taxon>Basidiomycota</taxon>
        <taxon>Agaricomycotina</taxon>
        <taxon>Agaricomycetes</taxon>
        <taxon>Agaricomycetidae</taxon>
        <taxon>Agaricales</taxon>
        <taxon>Agaricineae</taxon>
        <taxon>Strophariaceae</taxon>
        <taxon>Agrocybe</taxon>
    </lineage>
</organism>
<gene>
    <name evidence="3" type="ORF">D9613_000773</name>
</gene>
<evidence type="ECO:0000256" key="1">
    <source>
        <dbReference type="ARBA" id="ARBA00006484"/>
    </source>
</evidence>
<accession>A0A8H4R338</accession>
<dbReference type="Gene3D" id="3.40.50.720">
    <property type="entry name" value="NAD(P)-binding Rossmann-like Domain"/>
    <property type="match status" value="1"/>
</dbReference>
<dbReference type="AlphaFoldDB" id="A0A8H4R338"/>
<dbReference type="PANTHER" id="PTHR43180">
    <property type="entry name" value="3-OXOACYL-(ACYL-CARRIER-PROTEIN) REDUCTASE (AFU_ORTHOLOGUE AFUA_6G11210)"/>
    <property type="match status" value="1"/>
</dbReference>
<dbReference type="SUPFAM" id="SSF51735">
    <property type="entry name" value="NAD(P)-binding Rossmann-fold domains"/>
    <property type="match status" value="1"/>
</dbReference>
<dbReference type="GO" id="GO:0016491">
    <property type="term" value="F:oxidoreductase activity"/>
    <property type="evidence" value="ECO:0007669"/>
    <property type="project" value="UniProtKB-KW"/>
</dbReference>
<comment type="similarity">
    <text evidence="1">Belongs to the short-chain dehydrogenases/reductases (SDR) family.</text>
</comment>
<evidence type="ECO:0000256" key="2">
    <source>
        <dbReference type="ARBA" id="ARBA00023002"/>
    </source>
</evidence>
<dbReference type="InterPro" id="IPR002347">
    <property type="entry name" value="SDR_fam"/>
</dbReference>
<name>A0A8H4R338_9AGAR</name>
<dbReference type="EMBL" id="JAACJL010000015">
    <property type="protein sequence ID" value="KAF4621310.1"/>
    <property type="molecule type" value="Genomic_DNA"/>
</dbReference>
<sequence length="310" mass="32902">MSGYAKVKGISNADHYATTTARIQQIQSQLETKPRGGKLRNKVCVVTGVGSLLGIGRASALTFAHEGAKHLYLLDYDPTNLPELKSTIEKKYPDVKVTTLQADAADEKAIAGICEQALREEGRLDVFFANAGVATREHLDDVSPETFMNTMRVNTLSCFLAVKHASAAMQKTDSSRGKNESGGSIILTASTAGLLSGAGSIDYSASKAAVNSIAKTSPYQLQRTNIRINSLCPGLIETGMTNFTFEYARQKGSAGKIGQLNPLGRYGVAQEIANAALFLASDDSSYVNGQNFAVDGGLTASMPVVPGRWA</sequence>